<dbReference type="EMBL" id="FIIF01000007">
    <property type="protein sequence ID" value="CYV71039.1"/>
    <property type="molecule type" value="Genomic_DNA"/>
</dbReference>
<dbReference type="CDD" id="cd03801">
    <property type="entry name" value="GT4_PimA-like"/>
    <property type="match status" value="1"/>
</dbReference>
<dbReference type="Gene3D" id="3.40.50.2000">
    <property type="entry name" value="Glycogen Phosphorylase B"/>
    <property type="match status" value="2"/>
</dbReference>
<dbReference type="PANTHER" id="PTHR12526">
    <property type="entry name" value="GLYCOSYLTRANSFERASE"/>
    <property type="match status" value="1"/>
</dbReference>
<keyword evidence="3" id="KW-0808">Transferase</keyword>
<evidence type="ECO:0000313" key="4">
    <source>
        <dbReference type="Proteomes" id="UP000074825"/>
    </source>
</evidence>
<name>A0A0Z8HMZ8_STRSU</name>
<dbReference type="SUPFAM" id="SSF53756">
    <property type="entry name" value="UDP-Glycosyltransferase/glycogen phosphorylase"/>
    <property type="match status" value="1"/>
</dbReference>
<sequence>MRILFVSPIGALFSGAEISILNLMEYLSKNGHKVYNVIPDNETNADLNYIKRMEEAGVEYYSLRSLCWWWLESKDIPEADRTAATLYQHKNIADIRRIIRDEKIDLVISNTVHVFQGAIAAALENSRHYYLIHEFPNGEFEYYKEKLPLIDLLSDKIFAVDGGLYEELLNYFPTEKLSSFIPYSQAGGYKLKVGSKTRIVSIGGLSEWKNQLELIKVFERIQSPDLELVFIGNWHNEYKAICDEYISENTINNVQFLGYQANPWSFVTDRDIVVFPSKFEAFGLVLAEAILNAVPYVASNNLGHCTVGKFFETQNFYSLGNIDDLEDSISYILENYECCKERAQQLSVVAQQKYNIFETSKNIINSINSDFSPLQSKKLQGLPSLLGISLSNDTLHYIENEKITVFYANEDNMFTELNSEIFPLDLSSKIKIYPKISSKIRIDLTENPCVLKNVTLISNETGDVLQPIYTNAIIREDYFIFYQEDPQIVFDTSKYHNHVLVLSYTFAPIGLLGDKLHMLFEEYKHQIDSFKNQILQNEQEFSSSIHEKDIAIQNLNQQYIELENQFTAVLNSKRWRLATRIANLFRRKK</sequence>
<dbReference type="RefSeq" id="WP_044757869.1">
    <property type="nucleotide sequence ID" value="NZ_CEDN01000103.1"/>
</dbReference>
<evidence type="ECO:0000313" key="3">
    <source>
        <dbReference type="EMBL" id="CYV71039.1"/>
    </source>
</evidence>
<dbReference type="AlphaFoldDB" id="A0A0Z8HMZ8"/>
<evidence type="ECO:0000256" key="1">
    <source>
        <dbReference type="SAM" id="Coils"/>
    </source>
</evidence>
<reference evidence="3 4" key="1">
    <citation type="submission" date="2016-02" db="EMBL/GenBank/DDBJ databases">
        <authorList>
            <consortium name="Pathogen Informatics"/>
        </authorList>
    </citation>
    <scope>NUCLEOTIDE SEQUENCE [LARGE SCALE GENOMIC DNA]</scope>
    <source>
        <strain evidence="3 4">LSS82</strain>
    </source>
</reference>
<protein>
    <submittedName>
        <fullName evidence="3">Polysaccharide biosynthesis protein/putativeglycosyltransferase</fullName>
    </submittedName>
</protein>
<accession>A0A0Z8HMZ8</accession>
<gene>
    <name evidence="3" type="ORF">ERS132444_01095</name>
</gene>
<organism evidence="3 4">
    <name type="scientific">Streptococcus suis</name>
    <dbReference type="NCBI Taxonomy" id="1307"/>
    <lineage>
        <taxon>Bacteria</taxon>
        <taxon>Bacillati</taxon>
        <taxon>Bacillota</taxon>
        <taxon>Bacilli</taxon>
        <taxon>Lactobacillales</taxon>
        <taxon>Streptococcaceae</taxon>
        <taxon>Streptococcus</taxon>
    </lineage>
</organism>
<proteinExistence type="predicted"/>
<keyword evidence="1" id="KW-0175">Coiled coil</keyword>
<feature type="coiled-coil region" evidence="1">
    <location>
        <begin position="520"/>
        <end position="572"/>
    </location>
</feature>
<dbReference type="Proteomes" id="UP000074825">
    <property type="component" value="Unassembled WGS sequence"/>
</dbReference>
<dbReference type="Pfam" id="PF00534">
    <property type="entry name" value="Glycos_transf_1"/>
    <property type="match status" value="1"/>
</dbReference>
<feature type="domain" description="Glycosyl transferase family 1" evidence="2">
    <location>
        <begin position="194"/>
        <end position="341"/>
    </location>
</feature>
<dbReference type="InterPro" id="IPR001296">
    <property type="entry name" value="Glyco_trans_1"/>
</dbReference>
<dbReference type="GO" id="GO:0016757">
    <property type="term" value="F:glycosyltransferase activity"/>
    <property type="evidence" value="ECO:0007669"/>
    <property type="project" value="InterPro"/>
</dbReference>
<evidence type="ECO:0000259" key="2">
    <source>
        <dbReference type="Pfam" id="PF00534"/>
    </source>
</evidence>